<dbReference type="PRINTS" id="PR00421">
    <property type="entry name" value="THIOREDOXIN"/>
</dbReference>
<dbReference type="EMBL" id="MIGC01001933">
    <property type="protein sequence ID" value="PHJ21954.1"/>
    <property type="molecule type" value="Genomic_DNA"/>
</dbReference>
<dbReference type="GeneID" id="94427594"/>
<dbReference type="VEuPathDB" id="ToxoDB:CSUI_004190"/>
<dbReference type="Pfam" id="PF00085">
    <property type="entry name" value="Thioredoxin"/>
    <property type="match status" value="1"/>
</dbReference>
<dbReference type="PANTHER" id="PTHR45815">
    <property type="entry name" value="PROTEIN DISULFIDE-ISOMERASE A6"/>
    <property type="match status" value="1"/>
</dbReference>
<dbReference type="InterPro" id="IPR013766">
    <property type="entry name" value="Thioredoxin_domain"/>
</dbReference>
<organism evidence="2 3">
    <name type="scientific">Cystoisospora suis</name>
    <dbReference type="NCBI Taxonomy" id="483139"/>
    <lineage>
        <taxon>Eukaryota</taxon>
        <taxon>Sar</taxon>
        <taxon>Alveolata</taxon>
        <taxon>Apicomplexa</taxon>
        <taxon>Conoidasida</taxon>
        <taxon>Coccidia</taxon>
        <taxon>Eucoccidiorida</taxon>
        <taxon>Eimeriorina</taxon>
        <taxon>Sarcocystidae</taxon>
        <taxon>Cystoisospora</taxon>
    </lineage>
</organism>
<dbReference type="Gene3D" id="3.40.30.10">
    <property type="entry name" value="Glutaredoxin"/>
    <property type="match status" value="1"/>
</dbReference>
<dbReference type="GO" id="GO:0015035">
    <property type="term" value="F:protein-disulfide reductase activity"/>
    <property type="evidence" value="ECO:0007669"/>
    <property type="project" value="TreeGrafter"/>
</dbReference>
<dbReference type="PROSITE" id="PS51352">
    <property type="entry name" value="THIOREDOXIN_2"/>
    <property type="match status" value="1"/>
</dbReference>
<name>A0A2C6L237_9APIC</name>
<dbReference type="PROSITE" id="PS00194">
    <property type="entry name" value="THIOREDOXIN_1"/>
    <property type="match status" value="1"/>
</dbReference>
<reference evidence="2 3" key="1">
    <citation type="journal article" date="2017" name="Int. J. Parasitol.">
        <title>The genome of the protozoan parasite Cystoisospora suis and a reverse vaccinology approach to identify vaccine candidates.</title>
        <authorList>
            <person name="Palmieri N."/>
            <person name="Shrestha A."/>
            <person name="Ruttkowski B."/>
            <person name="Beck T."/>
            <person name="Vogl C."/>
            <person name="Tomley F."/>
            <person name="Blake D.P."/>
            <person name="Joachim A."/>
        </authorList>
    </citation>
    <scope>NUCLEOTIDE SEQUENCE [LARGE SCALE GENOMIC DNA]</scope>
    <source>
        <strain evidence="2 3">Wien I</strain>
    </source>
</reference>
<dbReference type="SUPFAM" id="SSF52833">
    <property type="entry name" value="Thioredoxin-like"/>
    <property type="match status" value="1"/>
</dbReference>
<dbReference type="GO" id="GO:0034976">
    <property type="term" value="P:response to endoplasmic reticulum stress"/>
    <property type="evidence" value="ECO:0007669"/>
    <property type="project" value="TreeGrafter"/>
</dbReference>
<dbReference type="AlphaFoldDB" id="A0A2C6L237"/>
<dbReference type="InterPro" id="IPR017937">
    <property type="entry name" value="Thioredoxin_CS"/>
</dbReference>
<comment type="caution">
    <text evidence="2">The sequence shown here is derived from an EMBL/GenBank/DDBJ whole genome shotgun (WGS) entry which is preliminary data.</text>
</comment>
<evidence type="ECO:0000259" key="1">
    <source>
        <dbReference type="PROSITE" id="PS51352"/>
    </source>
</evidence>
<dbReference type="OrthoDB" id="2121326at2759"/>
<dbReference type="GO" id="GO:0016853">
    <property type="term" value="F:isomerase activity"/>
    <property type="evidence" value="ECO:0007669"/>
    <property type="project" value="UniProtKB-KW"/>
</dbReference>
<evidence type="ECO:0000313" key="2">
    <source>
        <dbReference type="EMBL" id="PHJ21954.1"/>
    </source>
</evidence>
<accession>A0A2C6L237</accession>
<gene>
    <name evidence="2" type="ORF">CSUI_004190</name>
</gene>
<dbReference type="InterPro" id="IPR036249">
    <property type="entry name" value="Thioredoxin-like_sf"/>
</dbReference>
<keyword evidence="3" id="KW-1185">Reference proteome</keyword>
<feature type="non-terminal residue" evidence="2">
    <location>
        <position position="160"/>
    </location>
</feature>
<proteinExistence type="predicted"/>
<evidence type="ECO:0000313" key="3">
    <source>
        <dbReference type="Proteomes" id="UP000221165"/>
    </source>
</evidence>
<dbReference type="Proteomes" id="UP000221165">
    <property type="component" value="Unassembled WGS sequence"/>
</dbReference>
<sequence>MKRNSHLLSSLSSFFLSLSLLFFSSSLLFFLSFQHVEAGLYSPGGAVKVLNSQEFKDRVVNSHDLFVVEFYADWCGHCQRFAPEYEKAAKALRGLVQFVAVSDQAIMPEYNIRGFPTVKVFVGKGGKPPKMFDYNGPREAKDVVDFALTHATKLAKARLA</sequence>
<dbReference type="RefSeq" id="XP_067923633.1">
    <property type="nucleotide sequence ID" value="XM_068064383.1"/>
</dbReference>
<dbReference type="GO" id="GO:0005788">
    <property type="term" value="C:endoplasmic reticulum lumen"/>
    <property type="evidence" value="ECO:0007669"/>
    <property type="project" value="TreeGrafter"/>
</dbReference>
<feature type="domain" description="Thioredoxin" evidence="1">
    <location>
        <begin position="36"/>
        <end position="153"/>
    </location>
</feature>
<protein>
    <submittedName>
        <fullName evidence="2">Protein disulfide isomerase-related protein</fullName>
    </submittedName>
</protein>
<keyword evidence="2" id="KW-0413">Isomerase</keyword>
<dbReference type="PANTHER" id="PTHR45815:SF3">
    <property type="entry name" value="PROTEIN DISULFIDE-ISOMERASE A6"/>
    <property type="match status" value="1"/>
</dbReference>